<dbReference type="RefSeq" id="WP_071628846.1">
    <property type="nucleotide sequence ID" value="NZ_CP022375.1"/>
</dbReference>
<organism evidence="1 2">
    <name type="scientific">Francisella opportunistica</name>
    <dbReference type="NCBI Taxonomy" id="2016517"/>
    <lineage>
        <taxon>Bacteria</taxon>
        <taxon>Pseudomonadati</taxon>
        <taxon>Pseudomonadota</taxon>
        <taxon>Gammaproteobacteria</taxon>
        <taxon>Thiotrichales</taxon>
        <taxon>Francisellaceae</taxon>
        <taxon>Francisella</taxon>
    </lineage>
</organism>
<accession>A0A345JQG6</accession>
<evidence type="ECO:0000313" key="1">
    <source>
        <dbReference type="EMBL" id="AXH29562.1"/>
    </source>
</evidence>
<keyword evidence="2" id="KW-1185">Reference proteome</keyword>
<gene>
    <name evidence="1" type="ORF">CGC43_02710</name>
</gene>
<dbReference type="AlphaFoldDB" id="A0A345JQG6"/>
<sequence length="432" mass="50351">MIDSDELLAIGAALVQTVRSQIKYSYNMNDKGQLFDGLKDTRMYTDLDLKFDIQRNDRTLTTYIKKAQKAIELRAGLCGELVKVALYVADMIKVDIEETIYTSTICLNTSKYINHGFLILHQSEELHRKSDNYEICAKIDEIKNIDSLNNAILVDPWIYCAHKLEDLDNLLETAKNYNVSGYYINTKSIEFNYFGYKSSISSLSKDDSHTNKYYNILNNFYTYYKEQKQKLLNKGDSFARGRRYSSVRRSLEYNIQQQQQQQQQLTSLRDFFTSLKNQSSYWYGHFGHRDNKGFYISNVITYLNTCINNYYYPSEAKLIDLFECILRILPIVRSSNTAPRNLSINTIDMTKSAKGLFNLAVTPQEKYAFEEIPKLDLKWVRNARNFNDRGKYNILLTKIAEFTAPYDINKILPNFYTDKGGYYELVKKATPT</sequence>
<proteinExistence type="predicted"/>
<dbReference type="Proteomes" id="UP000253862">
    <property type="component" value="Chromosome"/>
</dbReference>
<dbReference type="EMBL" id="CP022375">
    <property type="protein sequence ID" value="AXH29562.1"/>
    <property type="molecule type" value="Genomic_DNA"/>
</dbReference>
<reference evidence="1 2" key="1">
    <citation type="submission" date="2017-07" db="EMBL/GenBank/DDBJ databases">
        <title>Complete genome sequences and comparative analysis of the novel pathogen Francisella opportunistica.</title>
        <authorList>
            <person name="Dietrich E.A."/>
            <person name="Kingry L.C."/>
            <person name="Petersen J.M."/>
        </authorList>
    </citation>
    <scope>NUCLEOTIDE SEQUENCE [LARGE SCALE GENOMIC DNA]</scope>
    <source>
        <strain evidence="1 2">14-2155</strain>
    </source>
</reference>
<dbReference type="OrthoDB" id="5604126at2"/>
<dbReference type="KEGG" id="foo:CGC45_02695"/>
<name>A0A345JQG6_9GAMM</name>
<evidence type="ECO:0000313" key="2">
    <source>
        <dbReference type="Proteomes" id="UP000253862"/>
    </source>
</evidence>
<protein>
    <submittedName>
        <fullName evidence="1">Uncharacterized protein</fullName>
    </submittedName>
</protein>